<dbReference type="GO" id="GO:0006310">
    <property type="term" value="P:DNA recombination"/>
    <property type="evidence" value="ECO:0007669"/>
    <property type="project" value="InterPro"/>
</dbReference>
<gene>
    <name evidence="2" type="primary">bet</name>
    <name evidence="2" type="ORF">COY66_05760</name>
</gene>
<reference evidence="2 3" key="1">
    <citation type="submission" date="2017-09" db="EMBL/GenBank/DDBJ databases">
        <title>Depth-based differentiation of microbial function through sediment-hosted aquifers and enrichment of novel symbionts in the deep terrestrial subsurface.</title>
        <authorList>
            <person name="Probst A.J."/>
            <person name="Ladd B."/>
            <person name="Jarett J.K."/>
            <person name="Geller-Mcgrath D.E."/>
            <person name="Sieber C.M."/>
            <person name="Emerson J.B."/>
            <person name="Anantharaman K."/>
            <person name="Thomas B.C."/>
            <person name="Malmstrom R."/>
            <person name="Stieglmeier M."/>
            <person name="Klingl A."/>
            <person name="Woyke T."/>
            <person name="Ryan C.M."/>
            <person name="Banfield J.F."/>
        </authorList>
    </citation>
    <scope>NUCLEOTIDE SEQUENCE [LARGE SCALE GENOMIC DNA]</scope>
    <source>
        <strain evidence="2">CG_4_10_14_0_8_um_filter_42_10</strain>
    </source>
</reference>
<protein>
    <submittedName>
        <fullName evidence="2">Phage recombination protein Bet</fullName>
    </submittedName>
</protein>
<accession>A0A2M7RH48</accession>
<organism evidence="2 3">
    <name type="scientific">Candidatus Kerfeldbacteria bacterium CG_4_10_14_0_8_um_filter_42_10</name>
    <dbReference type="NCBI Taxonomy" id="2014248"/>
    <lineage>
        <taxon>Bacteria</taxon>
        <taxon>Candidatus Kerfeldiibacteriota</taxon>
    </lineage>
</organism>
<dbReference type="NCBIfam" id="TIGR01913">
    <property type="entry name" value="bet_lambda"/>
    <property type="match status" value="1"/>
</dbReference>
<name>A0A2M7RH48_9BACT</name>
<dbReference type="Pfam" id="PF03837">
    <property type="entry name" value="RecT"/>
    <property type="match status" value="1"/>
</dbReference>
<dbReference type="AlphaFoldDB" id="A0A2M7RH48"/>
<feature type="region of interest" description="Disordered" evidence="1">
    <location>
        <begin position="288"/>
        <end position="308"/>
    </location>
</feature>
<dbReference type="Proteomes" id="UP000230779">
    <property type="component" value="Unassembled WGS sequence"/>
</dbReference>
<proteinExistence type="predicted"/>
<sequence>MNKSKSLIQKQEFNPSDIQLIKDTVAKGATDAELKLFLYTALRTGLDPLTRQINCIKRKVKQKDGSYKEQISIQTGIDGYRAIAERTGTLAGIDDPTYDTEKQNYPGKATVKVYRFLNGERVAFTASARWSEYVQIFGGKVGHMWDKMPYLMLGKCAEALALRKAFPNDLSGLYTTEEMQSVDNTELPEKPTTQVHESKVEPVAKVGTVVNQKQEVPKANTNQITTRSSEKQRYLIRIKLEKIGVKTVEEFEDYCYHKIGKKVSNADDLSKTEASALIKILLLEESRLPNQTNASEAPNEENKEWKKL</sequence>
<evidence type="ECO:0000313" key="3">
    <source>
        <dbReference type="Proteomes" id="UP000230779"/>
    </source>
</evidence>
<dbReference type="InterPro" id="IPR018330">
    <property type="entry name" value="RecT_fam"/>
</dbReference>
<dbReference type="InterPro" id="IPR010183">
    <property type="entry name" value="Phage_lambda_Bet"/>
</dbReference>
<evidence type="ECO:0000313" key="2">
    <source>
        <dbReference type="EMBL" id="PIY95811.1"/>
    </source>
</evidence>
<dbReference type="EMBL" id="PFMD01000066">
    <property type="protein sequence ID" value="PIY95811.1"/>
    <property type="molecule type" value="Genomic_DNA"/>
</dbReference>
<dbReference type="GO" id="GO:0003677">
    <property type="term" value="F:DNA binding"/>
    <property type="evidence" value="ECO:0007669"/>
    <property type="project" value="InterPro"/>
</dbReference>
<comment type="caution">
    <text evidence="2">The sequence shown here is derived from an EMBL/GenBank/DDBJ whole genome shotgun (WGS) entry which is preliminary data.</text>
</comment>
<evidence type="ECO:0000256" key="1">
    <source>
        <dbReference type="SAM" id="MobiDB-lite"/>
    </source>
</evidence>